<evidence type="ECO:0000313" key="3">
    <source>
        <dbReference type="Proteomes" id="UP000001997"/>
    </source>
</evidence>
<keyword evidence="1" id="KW-0472">Membrane</keyword>
<proteinExistence type="predicted"/>
<dbReference type="KEGG" id="pgu:PGUG_04574"/>
<evidence type="ECO:0000313" key="2">
    <source>
        <dbReference type="EMBL" id="EDK40476.2"/>
    </source>
</evidence>
<dbReference type="EMBL" id="CH408159">
    <property type="protein sequence ID" value="EDK40476.2"/>
    <property type="molecule type" value="Genomic_DNA"/>
</dbReference>
<dbReference type="HOGENOM" id="CLU_1740272_0_0_1"/>
<dbReference type="OMA" id="HNIYPRV"/>
<name>A5DMS3_PICGU</name>
<protein>
    <submittedName>
        <fullName evidence="2">Uncharacterized protein</fullName>
    </submittedName>
</protein>
<dbReference type="VEuPathDB" id="FungiDB:PGUG_04574"/>
<dbReference type="AlphaFoldDB" id="A5DMS3"/>
<sequence length="121" mass="14177">MAYQIVYQPSPRSGFDSFFVKVRRNGFMLYTSIVVISTLYVCFIMKPPKPKSKDTKKTVESSSDSSFENIQLEDVAHPVDRWSKRELYQYLGEHNIYPRVDEPLSHVRATAKKYYQGRETK</sequence>
<feature type="transmembrane region" description="Helical" evidence="1">
    <location>
        <begin position="27"/>
        <end position="45"/>
    </location>
</feature>
<reference evidence="2 3" key="1">
    <citation type="journal article" date="2009" name="Nature">
        <title>Evolution of pathogenicity and sexual reproduction in eight Candida genomes.</title>
        <authorList>
            <person name="Butler G."/>
            <person name="Rasmussen M.D."/>
            <person name="Lin M.F."/>
            <person name="Santos M.A."/>
            <person name="Sakthikumar S."/>
            <person name="Munro C.A."/>
            <person name="Rheinbay E."/>
            <person name="Grabherr M."/>
            <person name="Forche A."/>
            <person name="Reedy J.L."/>
            <person name="Agrafioti I."/>
            <person name="Arnaud M.B."/>
            <person name="Bates S."/>
            <person name="Brown A.J."/>
            <person name="Brunke S."/>
            <person name="Costanzo M.C."/>
            <person name="Fitzpatrick D.A."/>
            <person name="de Groot P.W."/>
            <person name="Harris D."/>
            <person name="Hoyer L.L."/>
            <person name="Hube B."/>
            <person name="Klis F.M."/>
            <person name="Kodira C."/>
            <person name="Lennard N."/>
            <person name="Logue M.E."/>
            <person name="Martin R."/>
            <person name="Neiman A.M."/>
            <person name="Nikolaou E."/>
            <person name="Quail M.A."/>
            <person name="Quinn J."/>
            <person name="Santos M.C."/>
            <person name="Schmitzberger F.F."/>
            <person name="Sherlock G."/>
            <person name="Shah P."/>
            <person name="Silverstein K.A."/>
            <person name="Skrzypek M.S."/>
            <person name="Soll D."/>
            <person name="Staggs R."/>
            <person name="Stansfield I."/>
            <person name="Stumpf M.P."/>
            <person name="Sudbery P.E."/>
            <person name="Srikantha T."/>
            <person name="Zeng Q."/>
            <person name="Berman J."/>
            <person name="Berriman M."/>
            <person name="Heitman J."/>
            <person name="Gow N.A."/>
            <person name="Lorenz M.C."/>
            <person name="Birren B.W."/>
            <person name="Kellis M."/>
            <person name="Cuomo C.A."/>
        </authorList>
    </citation>
    <scope>NUCLEOTIDE SEQUENCE [LARGE SCALE GENOMIC DNA]</scope>
    <source>
        <strain evidence="3">ATCC 6260 / CBS 566 / DSM 6381 / JCM 1539 / NBRC 10279 / NRRL Y-324</strain>
    </source>
</reference>
<evidence type="ECO:0000256" key="1">
    <source>
        <dbReference type="SAM" id="Phobius"/>
    </source>
</evidence>
<keyword evidence="1" id="KW-1133">Transmembrane helix</keyword>
<gene>
    <name evidence="2" type="ORF">PGUG_04574</name>
</gene>
<dbReference type="Proteomes" id="UP000001997">
    <property type="component" value="Unassembled WGS sequence"/>
</dbReference>
<dbReference type="OrthoDB" id="4010891at2759"/>
<dbReference type="InParanoid" id="A5DMS3"/>
<dbReference type="GeneID" id="5125731"/>
<accession>A5DMS3</accession>
<keyword evidence="1" id="KW-0812">Transmembrane</keyword>
<organism evidence="2 3">
    <name type="scientific">Meyerozyma guilliermondii (strain ATCC 6260 / CBS 566 / DSM 6381 / JCM 1539 / NBRC 10279 / NRRL Y-324)</name>
    <name type="common">Yeast</name>
    <name type="synonym">Candida guilliermondii</name>
    <dbReference type="NCBI Taxonomy" id="294746"/>
    <lineage>
        <taxon>Eukaryota</taxon>
        <taxon>Fungi</taxon>
        <taxon>Dikarya</taxon>
        <taxon>Ascomycota</taxon>
        <taxon>Saccharomycotina</taxon>
        <taxon>Pichiomycetes</taxon>
        <taxon>Debaryomycetaceae</taxon>
        <taxon>Meyerozyma</taxon>
    </lineage>
</organism>
<keyword evidence="3" id="KW-1185">Reference proteome</keyword>
<dbReference type="RefSeq" id="XP_001483845.2">
    <property type="nucleotide sequence ID" value="XM_001483795.1"/>
</dbReference>